<dbReference type="FunFam" id="2.60.40.2310:FF:000001">
    <property type="entry name" value="Subtilisin-like protease SBT1.5"/>
    <property type="match status" value="1"/>
</dbReference>
<evidence type="ECO:0000259" key="13">
    <source>
        <dbReference type="Pfam" id="PF05922"/>
    </source>
</evidence>
<feature type="active site" description="Charge relay system" evidence="8 9">
    <location>
        <position position="314"/>
    </location>
</feature>
<dbReference type="InterPro" id="IPR036852">
    <property type="entry name" value="Peptidase_S8/S53_dom_sf"/>
</dbReference>
<feature type="active site" description="Charge relay system" evidence="8 9">
    <location>
        <position position="258"/>
    </location>
</feature>
<dbReference type="PANTHER" id="PTHR10795">
    <property type="entry name" value="PROPROTEIN CONVERTASE SUBTILISIN/KEXIN"/>
    <property type="match status" value="1"/>
</dbReference>
<dbReference type="SUPFAM" id="SSF52743">
    <property type="entry name" value="Subtilisin-like"/>
    <property type="match status" value="1"/>
</dbReference>
<evidence type="ECO:0000256" key="8">
    <source>
        <dbReference type="PIRSR" id="PIRSR615500-1"/>
    </source>
</evidence>
<evidence type="ECO:0000256" key="2">
    <source>
        <dbReference type="ARBA" id="ARBA00011073"/>
    </source>
</evidence>
<comment type="similarity">
    <text evidence="2 9">Belongs to the peptidase S8 family.</text>
</comment>
<evidence type="ECO:0000256" key="3">
    <source>
        <dbReference type="ARBA" id="ARBA00022670"/>
    </source>
</evidence>
<evidence type="ECO:0000259" key="12">
    <source>
        <dbReference type="Pfam" id="PF02225"/>
    </source>
</evidence>
<dbReference type="InterPro" id="IPR041469">
    <property type="entry name" value="Subtilisin-like_FN3"/>
</dbReference>
<keyword evidence="4 10" id="KW-0732">Signal</keyword>
<gene>
    <name evidence="15" type="ORF">FPE_LOCUS26651</name>
</gene>
<evidence type="ECO:0000256" key="10">
    <source>
        <dbReference type="SAM" id="SignalP"/>
    </source>
</evidence>
<feature type="domain" description="Subtilisin-like protease fibronectin type-III" evidence="14">
    <location>
        <begin position="754"/>
        <end position="850"/>
    </location>
</feature>
<dbReference type="GO" id="GO:0005576">
    <property type="term" value="C:extracellular region"/>
    <property type="evidence" value="ECO:0007669"/>
    <property type="project" value="UniProtKB-SubCell"/>
</dbReference>
<dbReference type="Gene3D" id="3.40.50.200">
    <property type="entry name" value="Peptidase S8/S53 domain"/>
    <property type="match status" value="1"/>
</dbReference>
<dbReference type="PRINTS" id="PR00723">
    <property type="entry name" value="SUBTILISIN"/>
</dbReference>
<dbReference type="CDD" id="cd02120">
    <property type="entry name" value="PA_subtilisin_like"/>
    <property type="match status" value="1"/>
</dbReference>
<sequence>MSLLIQILIYFSMFIVKPAIASEQNNLETYIIHVESLDSQLFNDQSQDLEGWYNSFLPTTLTSTNELPRMVYSYHNVFAGFAAKLTYEEVKEMEKKKGFLSARPQQEFSLHTTHTPNFLGLHENMGLWKDSSYAIASEQNNLETYIIHVESLDSQLFNDQSQDLEGWYNSFLPTTLTSSNELPRMVYSYHNVFAGFAAKLTYEEVKEMEKKKGFLSARPQQEFSLHTTHTPNFLGLHENMGLWKDSSYGKGVVIGVLDTGILPSHPSFNDEGMPPPPTKWKGKCEFNFTACNNKIIGARYFLNGNGTPLDSDGHGTHTASTAAGNFVKGANVFGNANGTAVGVAPLAHLAIYKVCTTGCSESDILAAMDSAIDDGVDVLSLSLGGSSKPFYDDNIALGAFSAMEKGIFVSCSAGNRGPLNFSLSNEAPWILTVGASTIDRKLRAIAVLGNNEELEGETAFQPKDFPPTQLPIAYPGLNTSDFSAAYCTPRSLNNTDVKGKIVLCEVGGGTTGIAKGQAVKNAGGTAMILLNIESQGFSTAANSHVLPATNVNYEGTQKILAYINSTSTPTATIVFKGTVIGDKNAPMMASFSSRGPSRESPGILKPDIIGPGVNILAAWPISVENNTNTKSTFNIISGTSMSCPHLSGIAALLKSTHPNWSPAAIKSAIMTSADIVNLNDTLIEDERLVPANIFAIGAGHVNPSKANDPGLIYDIEPRDYIPYLCGLNYTNRHISIILQRKVNCSVESSILEGQLNYPSFSIMFGSSSQTYTRTMTNVGEANAIYTVNIVPPQGVSVTVKPPTLNFSNLNQKLTYEVTFRRLDNASNTTNSQGYLLWKSSKHSVRSPIAVFETNL</sequence>
<keyword evidence="7" id="KW-0325">Glycoprotein</keyword>
<dbReference type="GO" id="GO:0006508">
    <property type="term" value="P:proteolysis"/>
    <property type="evidence" value="ECO:0007669"/>
    <property type="project" value="UniProtKB-KW"/>
</dbReference>
<dbReference type="Pfam" id="PF00082">
    <property type="entry name" value="Peptidase_S8"/>
    <property type="match status" value="1"/>
</dbReference>
<evidence type="ECO:0000256" key="1">
    <source>
        <dbReference type="ARBA" id="ARBA00004613"/>
    </source>
</evidence>
<dbReference type="PROSITE" id="PS00136">
    <property type="entry name" value="SUBTILASE_ASP"/>
    <property type="match status" value="1"/>
</dbReference>
<accession>A0AAD2A0X4</accession>
<dbReference type="InterPro" id="IPR034197">
    <property type="entry name" value="Peptidases_S8_3"/>
</dbReference>
<dbReference type="InterPro" id="IPR045051">
    <property type="entry name" value="SBT"/>
</dbReference>
<feature type="domain" description="PA" evidence="12">
    <location>
        <begin position="483"/>
        <end position="557"/>
    </location>
</feature>
<name>A0AAD2A0X4_9LAMI</name>
<dbReference type="InterPro" id="IPR003137">
    <property type="entry name" value="PA_domain"/>
</dbReference>
<dbReference type="Gene3D" id="3.50.30.30">
    <property type="match status" value="1"/>
</dbReference>
<comment type="subcellular location">
    <subcellularLocation>
        <location evidence="1">Secreted</location>
    </subcellularLocation>
</comment>
<reference evidence="15" key="1">
    <citation type="submission" date="2023-05" db="EMBL/GenBank/DDBJ databases">
        <authorList>
            <person name="Huff M."/>
        </authorList>
    </citation>
    <scope>NUCLEOTIDE SEQUENCE</scope>
</reference>
<feature type="signal peptide" evidence="10">
    <location>
        <begin position="1"/>
        <end position="21"/>
    </location>
</feature>
<dbReference type="Pfam" id="PF17766">
    <property type="entry name" value="fn3_6"/>
    <property type="match status" value="1"/>
</dbReference>
<evidence type="ECO:0000259" key="14">
    <source>
        <dbReference type="Pfam" id="PF17766"/>
    </source>
</evidence>
<feature type="active site" description="Charge relay system" evidence="8 9">
    <location>
        <position position="640"/>
    </location>
</feature>
<evidence type="ECO:0000256" key="7">
    <source>
        <dbReference type="ARBA" id="ARBA00023180"/>
    </source>
</evidence>
<dbReference type="CDD" id="cd04852">
    <property type="entry name" value="Peptidases_S8_3"/>
    <property type="match status" value="1"/>
</dbReference>
<dbReference type="FunFam" id="3.40.50.200:FF:000006">
    <property type="entry name" value="Subtilisin-like protease SBT1.5"/>
    <property type="match status" value="1"/>
</dbReference>
<dbReference type="Gene3D" id="2.60.40.2310">
    <property type="match status" value="1"/>
</dbReference>
<protein>
    <submittedName>
        <fullName evidence="15">Uncharacterized protein</fullName>
    </submittedName>
</protein>
<evidence type="ECO:0000256" key="4">
    <source>
        <dbReference type="ARBA" id="ARBA00022729"/>
    </source>
</evidence>
<dbReference type="Gene3D" id="3.30.70.80">
    <property type="entry name" value="Peptidase S8 propeptide/proteinase inhibitor I9"/>
    <property type="match status" value="2"/>
</dbReference>
<evidence type="ECO:0000259" key="11">
    <source>
        <dbReference type="Pfam" id="PF00082"/>
    </source>
</evidence>
<keyword evidence="6 9" id="KW-0720">Serine protease</keyword>
<evidence type="ECO:0000256" key="5">
    <source>
        <dbReference type="ARBA" id="ARBA00022801"/>
    </source>
</evidence>
<dbReference type="InterPro" id="IPR023827">
    <property type="entry name" value="Peptidase_S8_Asp-AS"/>
</dbReference>
<dbReference type="GO" id="GO:0004252">
    <property type="term" value="F:serine-type endopeptidase activity"/>
    <property type="evidence" value="ECO:0007669"/>
    <property type="project" value="UniProtKB-UniRule"/>
</dbReference>
<evidence type="ECO:0000256" key="6">
    <source>
        <dbReference type="ARBA" id="ARBA00022825"/>
    </source>
</evidence>
<dbReference type="InterPro" id="IPR015500">
    <property type="entry name" value="Peptidase_S8_subtilisin-rel"/>
</dbReference>
<dbReference type="EMBL" id="OU503051">
    <property type="protein sequence ID" value="CAI9779221.1"/>
    <property type="molecule type" value="Genomic_DNA"/>
</dbReference>
<keyword evidence="3 9" id="KW-0645">Protease</keyword>
<organism evidence="15 16">
    <name type="scientific">Fraxinus pennsylvanica</name>
    <dbReference type="NCBI Taxonomy" id="56036"/>
    <lineage>
        <taxon>Eukaryota</taxon>
        <taxon>Viridiplantae</taxon>
        <taxon>Streptophyta</taxon>
        <taxon>Embryophyta</taxon>
        <taxon>Tracheophyta</taxon>
        <taxon>Spermatophyta</taxon>
        <taxon>Magnoliopsida</taxon>
        <taxon>eudicotyledons</taxon>
        <taxon>Gunneridae</taxon>
        <taxon>Pentapetalae</taxon>
        <taxon>asterids</taxon>
        <taxon>lamiids</taxon>
        <taxon>Lamiales</taxon>
        <taxon>Oleaceae</taxon>
        <taxon>Oleeae</taxon>
        <taxon>Fraxinus</taxon>
    </lineage>
</organism>
<evidence type="ECO:0000256" key="9">
    <source>
        <dbReference type="PROSITE-ProRule" id="PRU01240"/>
    </source>
</evidence>
<evidence type="ECO:0000313" key="15">
    <source>
        <dbReference type="EMBL" id="CAI9779221.1"/>
    </source>
</evidence>
<feature type="domain" description="Inhibitor I9" evidence="13">
    <location>
        <begin position="29"/>
        <end position="111"/>
    </location>
</feature>
<keyword evidence="16" id="KW-1185">Reference proteome</keyword>
<feature type="chain" id="PRO_5042279940" evidence="10">
    <location>
        <begin position="22"/>
        <end position="855"/>
    </location>
</feature>
<dbReference type="InterPro" id="IPR000209">
    <property type="entry name" value="Peptidase_S8/S53_dom"/>
</dbReference>
<dbReference type="FunFam" id="3.50.30.30:FF:000005">
    <property type="entry name" value="subtilisin-like protease SBT1.5"/>
    <property type="match status" value="1"/>
</dbReference>
<feature type="domain" description="Inhibitor I9" evidence="13">
    <location>
        <begin position="144"/>
        <end position="226"/>
    </location>
</feature>
<keyword evidence="5 9" id="KW-0378">Hydrolase</keyword>
<dbReference type="Pfam" id="PF02225">
    <property type="entry name" value="PA"/>
    <property type="match status" value="1"/>
</dbReference>
<dbReference type="Pfam" id="PF05922">
    <property type="entry name" value="Inhibitor_I9"/>
    <property type="match status" value="2"/>
</dbReference>
<dbReference type="Proteomes" id="UP000834106">
    <property type="component" value="Chromosome 16"/>
</dbReference>
<proteinExistence type="inferred from homology"/>
<dbReference type="InterPro" id="IPR037045">
    <property type="entry name" value="S8pro/Inhibitor_I9_sf"/>
</dbReference>
<dbReference type="AlphaFoldDB" id="A0AAD2A0X4"/>
<feature type="domain" description="Peptidase S8/S53" evidence="11">
    <location>
        <begin position="249"/>
        <end position="676"/>
    </location>
</feature>
<evidence type="ECO:0000313" key="16">
    <source>
        <dbReference type="Proteomes" id="UP000834106"/>
    </source>
</evidence>
<dbReference type="PROSITE" id="PS51892">
    <property type="entry name" value="SUBTILASE"/>
    <property type="match status" value="1"/>
</dbReference>
<dbReference type="InterPro" id="IPR010259">
    <property type="entry name" value="S8pro/Inhibitor_I9"/>
</dbReference>